<proteinExistence type="predicted"/>
<name>A0A4R5CA68_9ACTN</name>
<protein>
    <submittedName>
        <fullName evidence="3">NAD-dependent epimerase/dehydratase family protein</fullName>
    </submittedName>
</protein>
<dbReference type="Proteomes" id="UP000294513">
    <property type="component" value="Unassembled WGS sequence"/>
</dbReference>
<dbReference type="EMBL" id="SMKU01000004">
    <property type="protein sequence ID" value="TDD96788.1"/>
    <property type="molecule type" value="Genomic_DNA"/>
</dbReference>
<dbReference type="PANTHER" id="PTHR43245">
    <property type="entry name" value="BIFUNCTIONAL POLYMYXIN RESISTANCE PROTEIN ARNA"/>
    <property type="match status" value="1"/>
</dbReference>
<reference evidence="3 4" key="1">
    <citation type="submission" date="2019-03" db="EMBL/GenBank/DDBJ databases">
        <title>Draft genome sequences of novel Actinobacteria.</title>
        <authorList>
            <person name="Sahin N."/>
            <person name="Ay H."/>
            <person name="Saygin H."/>
        </authorList>
    </citation>
    <scope>NUCLEOTIDE SEQUENCE [LARGE SCALE GENOMIC DNA]</scope>
    <source>
        <strain evidence="3 4">H3C3</strain>
    </source>
</reference>
<gene>
    <name evidence="3" type="ORF">E1298_02055</name>
</gene>
<dbReference type="OrthoDB" id="9801785at2"/>
<dbReference type="InterPro" id="IPR036291">
    <property type="entry name" value="NAD(P)-bd_dom_sf"/>
</dbReference>
<evidence type="ECO:0000256" key="1">
    <source>
        <dbReference type="SAM" id="MobiDB-lite"/>
    </source>
</evidence>
<organism evidence="3 4">
    <name type="scientific">Actinomadura rubrisoli</name>
    <dbReference type="NCBI Taxonomy" id="2530368"/>
    <lineage>
        <taxon>Bacteria</taxon>
        <taxon>Bacillati</taxon>
        <taxon>Actinomycetota</taxon>
        <taxon>Actinomycetes</taxon>
        <taxon>Streptosporangiales</taxon>
        <taxon>Thermomonosporaceae</taxon>
        <taxon>Actinomadura</taxon>
    </lineage>
</organism>
<dbReference type="Gene3D" id="3.40.50.720">
    <property type="entry name" value="NAD(P)-binding Rossmann-like Domain"/>
    <property type="match status" value="1"/>
</dbReference>
<sequence length="300" mass="32197">MERVLVTGAATLVGRRLVEYLRRRAFWVRAVDHREYAGPANETVRLEPTDFEGAREITAGVGHVYALDGPMARERPPDGRAHEQGSAGGPELEIEWTENLAAAAAKAGVHRYLYAAPGCVHHEPGPDHPCCAAQRESTRLLQDLERRTGMESRVALPANVYGRWKAAGEAAASPVHELALMAAGVPASPNGVFDVGTDAATAFCALEDCVDGLYLLMRSNHRAPLLIASTERASLGEVTAILARMSERPLPITESERGRVFPAPAPDDEIRTRLGWLPPTPLAAGLADLYAHALEAGSHG</sequence>
<evidence type="ECO:0000313" key="3">
    <source>
        <dbReference type="EMBL" id="TDD96788.1"/>
    </source>
</evidence>
<keyword evidence="4" id="KW-1185">Reference proteome</keyword>
<feature type="region of interest" description="Disordered" evidence="1">
    <location>
        <begin position="70"/>
        <end position="89"/>
    </location>
</feature>
<dbReference type="InterPro" id="IPR001509">
    <property type="entry name" value="Epimerase_deHydtase"/>
</dbReference>
<comment type="caution">
    <text evidence="3">The sequence shown here is derived from an EMBL/GenBank/DDBJ whole genome shotgun (WGS) entry which is preliminary data.</text>
</comment>
<dbReference type="InterPro" id="IPR050177">
    <property type="entry name" value="Lipid_A_modif_metabolic_enz"/>
</dbReference>
<dbReference type="Pfam" id="PF01370">
    <property type="entry name" value="Epimerase"/>
    <property type="match status" value="1"/>
</dbReference>
<accession>A0A4R5CA68</accession>
<dbReference type="AlphaFoldDB" id="A0A4R5CA68"/>
<evidence type="ECO:0000313" key="4">
    <source>
        <dbReference type="Proteomes" id="UP000294513"/>
    </source>
</evidence>
<feature type="compositionally biased region" description="Basic and acidic residues" evidence="1">
    <location>
        <begin position="71"/>
        <end position="83"/>
    </location>
</feature>
<evidence type="ECO:0000259" key="2">
    <source>
        <dbReference type="Pfam" id="PF01370"/>
    </source>
</evidence>
<dbReference type="SUPFAM" id="SSF51735">
    <property type="entry name" value="NAD(P)-binding Rossmann-fold domains"/>
    <property type="match status" value="1"/>
</dbReference>
<feature type="domain" description="NAD-dependent epimerase/dehydratase" evidence="2">
    <location>
        <begin position="4"/>
        <end position="219"/>
    </location>
</feature>
<dbReference type="RefSeq" id="WP_131889006.1">
    <property type="nucleotide sequence ID" value="NZ_SMKU01000004.1"/>
</dbReference>